<dbReference type="VEuPathDB" id="MicrosporidiaDB:AEWD_050080"/>
<name>M1JJ05_ENCCN</name>
<protein>
    <submittedName>
        <fullName evidence="3">Uncharacterized protein</fullName>
    </submittedName>
</protein>
<organism evidence="3">
    <name type="scientific">Encephalitozoon cuniculi</name>
    <name type="common">Microsporidian parasite</name>
    <dbReference type="NCBI Taxonomy" id="6035"/>
    <lineage>
        <taxon>Eukaryota</taxon>
        <taxon>Fungi</taxon>
        <taxon>Fungi incertae sedis</taxon>
        <taxon>Microsporidia</taxon>
        <taxon>Unikaryonidae</taxon>
        <taxon>Encephalitozoon</taxon>
    </lineage>
</organism>
<reference evidence="3" key="1">
    <citation type="journal article" date="2013" name="Eukaryot. Cell">
        <title>Extremely Reduced Levels of Heterozygosity in the Vertebrate Pathogen Encephalitozoon cuniculi.</title>
        <authorList>
            <person name="Selman M."/>
            <person name="Sak B."/>
            <person name="Kvac M."/>
            <person name="Farinelli L."/>
            <person name="Weiss L.M."/>
            <person name="Corradi N."/>
        </authorList>
    </citation>
    <scope>NUCLEOTIDE SEQUENCE</scope>
</reference>
<accession>M1JJ05</accession>
<dbReference type="AlphaFoldDB" id="M1JJ05"/>
<feature type="transmembrane region" description="Helical" evidence="2">
    <location>
        <begin position="139"/>
        <end position="161"/>
    </location>
</feature>
<keyword evidence="2" id="KW-0472">Membrane</keyword>
<dbReference type="VEuPathDB" id="MicrosporidiaDB:ECU05_0140"/>
<dbReference type="VEuPathDB" id="MicrosporidiaDB:AEWQ_050080"/>
<keyword evidence="2" id="KW-0812">Transmembrane</keyword>
<keyword evidence="2" id="KW-1133">Transmembrane helix</keyword>
<proteinExistence type="predicted"/>
<evidence type="ECO:0000313" key="3">
    <source>
        <dbReference type="EMBL" id="AGE95379.1"/>
    </source>
</evidence>
<dbReference type="EMBL" id="KC513607">
    <property type="protein sequence ID" value="AGE95379.1"/>
    <property type="molecule type" value="Genomic_DNA"/>
</dbReference>
<gene>
    <name evidence="3" type="ORF">ECU05_0140</name>
</gene>
<feature type="region of interest" description="Disordered" evidence="1">
    <location>
        <begin position="282"/>
        <end position="301"/>
    </location>
</feature>
<dbReference type="VEuPathDB" id="MicrosporidiaDB:AEWR_050080"/>
<feature type="compositionally biased region" description="Acidic residues" evidence="1">
    <location>
        <begin position="288"/>
        <end position="298"/>
    </location>
</feature>
<evidence type="ECO:0000256" key="1">
    <source>
        <dbReference type="SAM" id="MobiDB-lite"/>
    </source>
</evidence>
<sequence length="458" mass="51305">MQAISSSTLKGKVYTPIPPSESVFVYISLFLLQIFKNSRLELVLRLLKKHCIRRPIGRTCTPLSFCVPFHRQTSEKKNKRKFGIADLPLLLFQKGDRLSLHNKENLRINLAVSKFLKKYIISQNYKYPKNPMSIMKSKIAKTLVVVVVAIAIFTLVLLMLWEGPLGTLTEENLTELNGEVPFRFKDSGSNEEGKDVTLSKFFVCLNKVLRSADDSLSSYLCCGETSEEEGKSKKGKYVKNAITEARNMMFRVKDSKDVILEILKKGDKNSNELAETVSNAFSAVETSEGSDQESEGADEQGKIEKLNTALAELYIWIWLKGIPEEDKRTLQFRKTYKENQSVKNLLDGLDEENREVAESTILVKVGKKEDSMHVIEHILTSIFQANGYMERGSIKQVYLSAKASVAAAGGSLGKKVSEVSDNEGKGLIDSFLGMIGWRDNSSNNNSVSKKKEEQGVNS</sequence>
<evidence type="ECO:0000256" key="2">
    <source>
        <dbReference type="SAM" id="Phobius"/>
    </source>
</evidence>
<dbReference type="VEuPathDB" id="MicrosporidiaDB:M970_050080"/>